<evidence type="ECO:0000259" key="6">
    <source>
        <dbReference type="PROSITE" id="PS51012"/>
    </source>
</evidence>
<dbReference type="PANTHER" id="PTHR43077:SF11">
    <property type="entry name" value="TRANSPORT PERMEASE YVFS-RELATED"/>
    <property type="match status" value="1"/>
</dbReference>
<keyword evidence="8" id="KW-1185">Reference proteome</keyword>
<feature type="transmembrane region" description="Helical" evidence="5">
    <location>
        <begin position="102"/>
        <end position="124"/>
    </location>
</feature>
<keyword evidence="4 5" id="KW-0472">Membrane</keyword>
<dbReference type="PROSITE" id="PS51012">
    <property type="entry name" value="ABC_TM2"/>
    <property type="match status" value="1"/>
</dbReference>
<keyword evidence="3 5" id="KW-1133">Transmembrane helix</keyword>
<feature type="transmembrane region" description="Helical" evidence="5">
    <location>
        <begin position="136"/>
        <end position="160"/>
    </location>
</feature>
<feature type="transmembrane region" description="Helical" evidence="5">
    <location>
        <begin position="21"/>
        <end position="40"/>
    </location>
</feature>
<evidence type="ECO:0000256" key="3">
    <source>
        <dbReference type="ARBA" id="ARBA00022989"/>
    </source>
</evidence>
<name>A0ABX2T0L9_9BACL</name>
<evidence type="ECO:0000256" key="2">
    <source>
        <dbReference type="ARBA" id="ARBA00022692"/>
    </source>
</evidence>
<dbReference type="InterPro" id="IPR013525">
    <property type="entry name" value="ABC2_TM"/>
</dbReference>
<dbReference type="InterPro" id="IPR051328">
    <property type="entry name" value="T7SS_ABC-Transporter"/>
</dbReference>
<dbReference type="EMBL" id="JACBYF010000028">
    <property type="protein sequence ID" value="NYS48090.1"/>
    <property type="molecule type" value="Genomic_DNA"/>
</dbReference>
<dbReference type="InterPro" id="IPR047817">
    <property type="entry name" value="ABC2_TM_bact-type"/>
</dbReference>
<dbReference type="PANTHER" id="PTHR43077">
    <property type="entry name" value="TRANSPORT PERMEASE YVFS-RELATED"/>
    <property type="match status" value="1"/>
</dbReference>
<comment type="subcellular location">
    <subcellularLocation>
        <location evidence="1">Membrane</location>
        <topology evidence="1">Multi-pass membrane protein</topology>
    </subcellularLocation>
</comment>
<evidence type="ECO:0000313" key="7">
    <source>
        <dbReference type="EMBL" id="NYS48090.1"/>
    </source>
</evidence>
<accession>A0ABX2T0L9</accession>
<gene>
    <name evidence="7" type="ORF">HZY85_07890</name>
</gene>
<sequence length="249" mass="28787">MKKLLALGKIEFIFTKRDITTFLLGIGIPLAFFFMITSMFTSQSGFTDNDMKIATKYFLISMTIYSSLSFALFSFPSMFQGDRSNNWYMFIKNSPIKMWQYYFVKIVRTLINFLFAIIIVFIVGNVFKGVEMTPKQWFISLLLILFGSFCMLSIGLLLSFITSQEKLSIIANIIYMVLGMLGGLWWPLNQFPDYLQKVGKLMPTHHIRELVIQYISESSFAINSMLVLLVYAIIFIIITIIVKIKFEAK</sequence>
<dbReference type="Pfam" id="PF12698">
    <property type="entry name" value="ABC2_membrane_3"/>
    <property type="match status" value="1"/>
</dbReference>
<evidence type="ECO:0000256" key="5">
    <source>
        <dbReference type="SAM" id="Phobius"/>
    </source>
</evidence>
<proteinExistence type="predicted"/>
<evidence type="ECO:0000256" key="4">
    <source>
        <dbReference type="ARBA" id="ARBA00023136"/>
    </source>
</evidence>
<reference evidence="7 8" key="1">
    <citation type="submission" date="2020-07" db="EMBL/GenBank/DDBJ databases">
        <title>MOT database genomes.</title>
        <authorList>
            <person name="Joseph S."/>
            <person name="Aduse-Opoku J."/>
            <person name="Hashim A."/>
            <person name="Wade W."/>
            <person name="Curtis M."/>
        </authorList>
    </citation>
    <scope>NUCLEOTIDE SEQUENCE [LARGE SCALE GENOMIC DNA]</scope>
    <source>
        <strain evidence="7 8">CIP 106318</strain>
    </source>
</reference>
<evidence type="ECO:0000256" key="1">
    <source>
        <dbReference type="ARBA" id="ARBA00004141"/>
    </source>
</evidence>
<organism evidence="7 8">
    <name type="scientific">Gemelliphila palaticanis</name>
    <dbReference type="NCBI Taxonomy" id="81950"/>
    <lineage>
        <taxon>Bacteria</taxon>
        <taxon>Bacillati</taxon>
        <taxon>Bacillota</taxon>
        <taxon>Bacilli</taxon>
        <taxon>Bacillales</taxon>
        <taxon>Gemellaceae</taxon>
        <taxon>Gemelliphila</taxon>
    </lineage>
</organism>
<dbReference type="RefSeq" id="WP_179941872.1">
    <property type="nucleotide sequence ID" value="NZ_JACBYF010000028.1"/>
</dbReference>
<dbReference type="Proteomes" id="UP000531840">
    <property type="component" value="Unassembled WGS sequence"/>
</dbReference>
<feature type="transmembrane region" description="Helical" evidence="5">
    <location>
        <begin position="167"/>
        <end position="188"/>
    </location>
</feature>
<keyword evidence="2 5" id="KW-0812">Transmembrane</keyword>
<protein>
    <submittedName>
        <fullName evidence="7">ABC transporter permease</fullName>
    </submittedName>
</protein>
<evidence type="ECO:0000313" key="8">
    <source>
        <dbReference type="Proteomes" id="UP000531840"/>
    </source>
</evidence>
<feature type="transmembrane region" description="Helical" evidence="5">
    <location>
        <begin position="220"/>
        <end position="242"/>
    </location>
</feature>
<feature type="domain" description="ABC transmembrane type-2" evidence="6">
    <location>
        <begin position="20"/>
        <end position="246"/>
    </location>
</feature>
<feature type="transmembrane region" description="Helical" evidence="5">
    <location>
        <begin position="60"/>
        <end position="81"/>
    </location>
</feature>
<comment type="caution">
    <text evidence="7">The sequence shown here is derived from an EMBL/GenBank/DDBJ whole genome shotgun (WGS) entry which is preliminary data.</text>
</comment>